<dbReference type="EMBL" id="SEWT01000007">
    <property type="protein sequence ID" value="RYU31542.1"/>
    <property type="molecule type" value="Genomic_DNA"/>
</dbReference>
<dbReference type="GO" id="GO:0003677">
    <property type="term" value="F:DNA binding"/>
    <property type="evidence" value="ECO:0007669"/>
    <property type="project" value="InterPro"/>
</dbReference>
<dbReference type="InterPro" id="IPR052345">
    <property type="entry name" value="Rad_response_metalloprotease"/>
</dbReference>
<dbReference type="CDD" id="cd00093">
    <property type="entry name" value="HTH_XRE"/>
    <property type="match status" value="1"/>
</dbReference>
<dbReference type="PANTHER" id="PTHR43236:SF1">
    <property type="entry name" value="BLL7220 PROTEIN"/>
    <property type="match status" value="1"/>
</dbReference>
<dbReference type="InterPro" id="IPR001387">
    <property type="entry name" value="Cro/C1-type_HTH"/>
</dbReference>
<comment type="caution">
    <text evidence="2">The sequence shown here is derived from an EMBL/GenBank/DDBJ whole genome shotgun (WGS) entry which is preliminary data.</text>
</comment>
<dbReference type="Pfam" id="PF06114">
    <property type="entry name" value="Peptidase_M78"/>
    <property type="match status" value="1"/>
</dbReference>
<dbReference type="AlphaFoldDB" id="A0A8B3RU59"/>
<dbReference type="PANTHER" id="PTHR43236">
    <property type="entry name" value="ANTITOXIN HIGA1"/>
    <property type="match status" value="1"/>
</dbReference>
<evidence type="ECO:0000313" key="2">
    <source>
        <dbReference type="EMBL" id="RYU31542.1"/>
    </source>
</evidence>
<dbReference type="InterPro" id="IPR010359">
    <property type="entry name" value="IrrE_HExxH"/>
</dbReference>
<gene>
    <name evidence="2" type="ORF">EU507_10670</name>
</gene>
<protein>
    <submittedName>
        <fullName evidence="2">ImmA/IrrE family metallo-endopeptidase</fullName>
    </submittedName>
</protein>
<sequence length="377" mass="43615">MKERIAFNPKQLTSARISRGLTMKELAEKSGLSRQMISNYESGKTIPKAESLLKLLSVLNFPRSFFSKETSELTTGATFFRSQSASTKRVRDMQKERLKYLFDVYSRLSSYVNFPNLQLPDVLDKEIYDITEADIIEKAYQLREKWNLGANLPIDNLTQVAEKNGILIAEANMSDTTLDAVSRWIIDRPFIMLTDNSESAVRRRFNIAHELGHILLHNSIESIHDYSAQDLKNIIEKQANLFASHFLLPSEAFSDSLLSTSLDYYVDLKKYWGVSIQAMIYKTYLLGLINDDQRLYLNKRISANKWRTKEPYDDILPVEKPKLLKMVIEMIINNDVVSQNELFQLIKLPKDELEKITGYEFSCKKQTTEMPKLRLLK</sequence>
<proteinExistence type="inferred from homology"/>
<dbReference type="PROSITE" id="PS50943">
    <property type="entry name" value="HTH_CROC1"/>
    <property type="match status" value="1"/>
</dbReference>
<dbReference type="Gene3D" id="1.10.260.40">
    <property type="entry name" value="lambda repressor-like DNA-binding domains"/>
    <property type="match status" value="1"/>
</dbReference>
<name>A0A8B3RU59_ENTFL</name>
<evidence type="ECO:0000256" key="1">
    <source>
        <dbReference type="ARBA" id="ARBA00007227"/>
    </source>
</evidence>
<dbReference type="SMART" id="SM00530">
    <property type="entry name" value="HTH_XRE"/>
    <property type="match status" value="1"/>
</dbReference>
<reference evidence="2 3" key="1">
    <citation type="submission" date="2019-02" db="EMBL/GenBank/DDBJ databases">
        <title>From farm to fork: dissemination of Tn554::fexA-optrA in linezolid-resistant Enterococcus faecalis clones from chicken feces and meat in Tunisia.</title>
        <authorList>
            <person name="Tedim A.P."/>
            <person name="Elghaieb H."/>
            <person name="Abbassi M.S."/>
            <person name="Novais C."/>
            <person name="Hassen A."/>
            <person name="Peixe L."/>
            <person name="Freitas A.R."/>
        </authorList>
    </citation>
    <scope>NUCLEOTIDE SEQUENCE [LARGE SCALE GENOMIC DNA]</scope>
    <source>
        <strain evidence="2 3">728T</strain>
    </source>
</reference>
<dbReference type="RefSeq" id="WP_075583035.1">
    <property type="nucleotide sequence ID" value="NZ_JADMHW010000014.1"/>
</dbReference>
<organism evidence="2 3">
    <name type="scientific">Enterococcus faecalis</name>
    <name type="common">Streptococcus faecalis</name>
    <dbReference type="NCBI Taxonomy" id="1351"/>
    <lineage>
        <taxon>Bacteria</taxon>
        <taxon>Bacillati</taxon>
        <taxon>Bacillota</taxon>
        <taxon>Bacilli</taxon>
        <taxon>Lactobacillales</taxon>
        <taxon>Enterococcaceae</taxon>
        <taxon>Enterococcus</taxon>
    </lineage>
</organism>
<accession>A0A8B3RU59</accession>
<dbReference type="Pfam" id="PF01381">
    <property type="entry name" value="HTH_3"/>
    <property type="match status" value="1"/>
</dbReference>
<dbReference type="Proteomes" id="UP000292223">
    <property type="component" value="Unassembled WGS sequence"/>
</dbReference>
<comment type="similarity">
    <text evidence="1">Belongs to the short-chain fatty acyl-CoA assimilation regulator (ScfR) family.</text>
</comment>
<evidence type="ECO:0000313" key="3">
    <source>
        <dbReference type="Proteomes" id="UP000292223"/>
    </source>
</evidence>
<dbReference type="Gene3D" id="1.10.10.2910">
    <property type="match status" value="1"/>
</dbReference>
<dbReference type="InterPro" id="IPR010982">
    <property type="entry name" value="Lambda_DNA-bd_dom_sf"/>
</dbReference>
<dbReference type="SUPFAM" id="SSF47413">
    <property type="entry name" value="lambda repressor-like DNA-binding domains"/>
    <property type="match status" value="1"/>
</dbReference>